<dbReference type="Gramene" id="Zm00001eb348680_T001">
    <property type="protein sequence ID" value="Zm00001eb348680_P001"/>
    <property type="gene ID" value="Zm00001eb348680"/>
</dbReference>
<feature type="region of interest" description="Disordered" evidence="1">
    <location>
        <begin position="12"/>
        <end position="86"/>
    </location>
</feature>
<dbReference type="Gene3D" id="3.40.630.30">
    <property type="match status" value="1"/>
</dbReference>
<proteinExistence type="predicted"/>
<keyword evidence="4" id="KW-1185">Reference proteome</keyword>
<dbReference type="InterPro" id="IPR016181">
    <property type="entry name" value="Acyl_CoA_acyltransferase"/>
</dbReference>
<dbReference type="EnsemblPlants" id="Zm00001eb348680_T001">
    <property type="protein sequence ID" value="Zm00001eb348680_P001"/>
    <property type="gene ID" value="Zm00001eb348680"/>
</dbReference>
<dbReference type="PROSITE" id="PS51186">
    <property type="entry name" value="GNAT"/>
    <property type="match status" value="1"/>
</dbReference>
<dbReference type="Proteomes" id="UP000007305">
    <property type="component" value="Chromosome 8"/>
</dbReference>
<dbReference type="PANTHER" id="PTHR47489">
    <property type="entry name" value="ACYL-COA N-ACYLTRANSFERASES (NAT) SUPERFAMILY PROTEIN"/>
    <property type="match status" value="1"/>
</dbReference>
<reference evidence="3" key="3">
    <citation type="submission" date="2021-05" db="UniProtKB">
        <authorList>
            <consortium name="EnsemblPlants"/>
        </authorList>
    </citation>
    <scope>IDENTIFICATION</scope>
    <source>
        <strain evidence="3">cv. B73</strain>
    </source>
</reference>
<sequence length="328" mass="36046">MCVDCPRHPLPPWIPRAPGRPPPLLRGSRAHPAAHPTPHRFPPRIQPPCRSRSPAPAIDCSPCPRLAPPTATPASDGNGLGPGPDPGVFLSPRALSQLDELAAFRYEHAFPHGLLTVCALSRGPDDDAMAEALVRLLLLRDRALGPAQRYAQLLTFVIRRYLHDRRGLAPHAAVLMGFYRPTDVGAGNANAAPEYDKGEGGDEGEMACTAEVSFDAVGAPGAPPTPPLNFPYICNMTVKTPLRRRGIGKQLLKACKDLVFKMNDKRRVYLHYRIIDRVPFNMYTKAGYSIIQTDSILVWLSLQKRKYLMSKELPQAPVVSETSTKNFE</sequence>
<dbReference type="PANTHER" id="PTHR47489:SF2">
    <property type="entry name" value="GCN5-RELATED N-ACETYLTRANSFERASE 5, CHLOROPLASTIC"/>
    <property type="match status" value="1"/>
</dbReference>
<feature type="domain" description="N-acetyltransferase" evidence="2">
    <location>
        <begin position="156"/>
        <end position="314"/>
    </location>
</feature>
<dbReference type="CDD" id="cd04301">
    <property type="entry name" value="NAT_SF"/>
    <property type="match status" value="1"/>
</dbReference>
<evidence type="ECO:0000259" key="2">
    <source>
        <dbReference type="PROSITE" id="PS51186"/>
    </source>
</evidence>
<evidence type="ECO:0000256" key="1">
    <source>
        <dbReference type="SAM" id="MobiDB-lite"/>
    </source>
</evidence>
<dbReference type="InParanoid" id="A0A804QQ50"/>
<reference evidence="4" key="1">
    <citation type="journal article" date="2009" name="Science">
        <title>The B73 maize genome: complexity, diversity, and dynamics.</title>
        <authorList>
            <person name="Schnable P.S."/>
            <person name="Ware D."/>
            <person name="Fulton R.S."/>
            <person name="Stein J.C."/>
            <person name="Wei F."/>
            <person name="Pasternak S."/>
            <person name="Liang C."/>
            <person name="Zhang J."/>
            <person name="Fulton L."/>
            <person name="Graves T.A."/>
            <person name="Minx P."/>
            <person name="Reily A.D."/>
            <person name="Courtney L."/>
            <person name="Kruchowski S.S."/>
            <person name="Tomlinson C."/>
            <person name="Strong C."/>
            <person name="Delehaunty K."/>
            <person name="Fronick C."/>
            <person name="Courtney B."/>
            <person name="Rock S.M."/>
            <person name="Belter E."/>
            <person name="Du F."/>
            <person name="Kim K."/>
            <person name="Abbott R.M."/>
            <person name="Cotton M."/>
            <person name="Levy A."/>
            <person name="Marchetto P."/>
            <person name="Ochoa K."/>
            <person name="Jackson S.M."/>
            <person name="Gillam B."/>
            <person name="Chen W."/>
            <person name="Yan L."/>
            <person name="Higginbotham J."/>
            <person name="Cardenas M."/>
            <person name="Waligorski J."/>
            <person name="Applebaum E."/>
            <person name="Phelps L."/>
            <person name="Falcone J."/>
            <person name="Kanchi K."/>
            <person name="Thane T."/>
            <person name="Scimone A."/>
            <person name="Thane N."/>
            <person name="Henke J."/>
            <person name="Wang T."/>
            <person name="Ruppert J."/>
            <person name="Shah N."/>
            <person name="Rotter K."/>
            <person name="Hodges J."/>
            <person name="Ingenthron E."/>
            <person name="Cordes M."/>
            <person name="Kohlberg S."/>
            <person name="Sgro J."/>
            <person name="Delgado B."/>
            <person name="Mead K."/>
            <person name="Chinwalla A."/>
            <person name="Leonard S."/>
            <person name="Crouse K."/>
            <person name="Collura K."/>
            <person name="Kudrna D."/>
            <person name="Currie J."/>
            <person name="He R."/>
            <person name="Angelova A."/>
            <person name="Rajasekar S."/>
            <person name="Mueller T."/>
            <person name="Lomeli R."/>
            <person name="Scara G."/>
            <person name="Ko A."/>
            <person name="Delaney K."/>
            <person name="Wissotski M."/>
            <person name="Lopez G."/>
            <person name="Campos D."/>
            <person name="Braidotti M."/>
            <person name="Ashley E."/>
            <person name="Golser W."/>
            <person name="Kim H."/>
            <person name="Lee S."/>
            <person name="Lin J."/>
            <person name="Dujmic Z."/>
            <person name="Kim W."/>
            <person name="Talag J."/>
            <person name="Zuccolo A."/>
            <person name="Fan C."/>
            <person name="Sebastian A."/>
            <person name="Kramer M."/>
            <person name="Spiegel L."/>
            <person name="Nascimento L."/>
            <person name="Zutavern T."/>
            <person name="Miller B."/>
            <person name="Ambroise C."/>
            <person name="Muller S."/>
            <person name="Spooner W."/>
            <person name="Narechania A."/>
            <person name="Ren L."/>
            <person name="Wei S."/>
            <person name="Kumari S."/>
            <person name="Faga B."/>
            <person name="Levy M.J."/>
            <person name="McMahan L."/>
            <person name="Van Buren P."/>
            <person name="Vaughn M.W."/>
            <person name="Ying K."/>
            <person name="Yeh C.-T."/>
            <person name="Emrich S.J."/>
            <person name="Jia Y."/>
            <person name="Kalyanaraman A."/>
            <person name="Hsia A.-P."/>
            <person name="Barbazuk W.B."/>
            <person name="Baucom R.S."/>
            <person name="Brutnell T.P."/>
            <person name="Carpita N.C."/>
            <person name="Chaparro C."/>
            <person name="Chia J.-M."/>
            <person name="Deragon J.-M."/>
            <person name="Estill J.C."/>
            <person name="Fu Y."/>
            <person name="Jeddeloh J.A."/>
            <person name="Han Y."/>
            <person name="Lee H."/>
            <person name="Li P."/>
            <person name="Lisch D.R."/>
            <person name="Liu S."/>
            <person name="Liu Z."/>
            <person name="Nagel D.H."/>
            <person name="McCann M.C."/>
            <person name="SanMiguel P."/>
            <person name="Myers A.M."/>
            <person name="Nettleton D."/>
            <person name="Nguyen J."/>
            <person name="Penning B.W."/>
            <person name="Ponnala L."/>
            <person name="Schneider K.L."/>
            <person name="Schwartz D.C."/>
            <person name="Sharma A."/>
            <person name="Soderlund C."/>
            <person name="Springer N.M."/>
            <person name="Sun Q."/>
            <person name="Wang H."/>
            <person name="Waterman M."/>
            <person name="Westerman R."/>
            <person name="Wolfgruber T.K."/>
            <person name="Yang L."/>
            <person name="Yu Y."/>
            <person name="Zhang L."/>
            <person name="Zhou S."/>
            <person name="Zhu Q."/>
            <person name="Bennetzen J.L."/>
            <person name="Dawe R.K."/>
            <person name="Jiang J."/>
            <person name="Jiang N."/>
            <person name="Presting G.G."/>
            <person name="Wessler S.R."/>
            <person name="Aluru S."/>
            <person name="Martienssen R.A."/>
            <person name="Clifton S.W."/>
            <person name="McCombie W.R."/>
            <person name="Wing R.A."/>
            <person name="Wilson R.K."/>
        </authorList>
    </citation>
    <scope>NUCLEOTIDE SEQUENCE [LARGE SCALE GENOMIC DNA]</scope>
    <source>
        <strain evidence="4">cv. B73</strain>
    </source>
</reference>
<feature type="compositionally biased region" description="Pro residues" evidence="1">
    <location>
        <begin position="12"/>
        <end position="24"/>
    </location>
</feature>
<organism evidence="3 4">
    <name type="scientific">Zea mays</name>
    <name type="common">Maize</name>
    <dbReference type="NCBI Taxonomy" id="4577"/>
    <lineage>
        <taxon>Eukaryota</taxon>
        <taxon>Viridiplantae</taxon>
        <taxon>Streptophyta</taxon>
        <taxon>Embryophyta</taxon>
        <taxon>Tracheophyta</taxon>
        <taxon>Spermatophyta</taxon>
        <taxon>Magnoliopsida</taxon>
        <taxon>Liliopsida</taxon>
        <taxon>Poales</taxon>
        <taxon>Poaceae</taxon>
        <taxon>PACMAD clade</taxon>
        <taxon>Panicoideae</taxon>
        <taxon>Andropogonodae</taxon>
        <taxon>Andropogoneae</taxon>
        <taxon>Tripsacinae</taxon>
        <taxon>Zea</taxon>
    </lineage>
</organism>
<dbReference type="Pfam" id="PF00583">
    <property type="entry name" value="Acetyltransf_1"/>
    <property type="match status" value="1"/>
</dbReference>
<evidence type="ECO:0000313" key="3">
    <source>
        <dbReference type="EnsemblPlants" id="Zm00001eb348680_P001"/>
    </source>
</evidence>
<evidence type="ECO:0000313" key="4">
    <source>
        <dbReference type="Proteomes" id="UP000007305"/>
    </source>
</evidence>
<dbReference type="SUPFAM" id="SSF55729">
    <property type="entry name" value="Acyl-CoA N-acyltransferases (Nat)"/>
    <property type="match status" value="1"/>
</dbReference>
<dbReference type="FunCoup" id="A0A804QQ50">
    <property type="interactions" value="2807"/>
</dbReference>
<dbReference type="GO" id="GO:0009507">
    <property type="term" value="C:chloroplast"/>
    <property type="evidence" value="ECO:0000318"/>
    <property type="project" value="GO_Central"/>
</dbReference>
<dbReference type="AlphaFoldDB" id="A0A804QQ50"/>
<dbReference type="InterPro" id="IPR000182">
    <property type="entry name" value="GNAT_dom"/>
</dbReference>
<accession>A0A804QQ50</accession>
<name>A0A804QQ50_MAIZE</name>
<dbReference type="GO" id="GO:0008080">
    <property type="term" value="F:N-acetyltransferase activity"/>
    <property type="evidence" value="ECO:0000318"/>
    <property type="project" value="GO_Central"/>
</dbReference>
<reference evidence="3" key="2">
    <citation type="submission" date="2019-07" db="EMBL/GenBank/DDBJ databases">
        <authorList>
            <person name="Seetharam A."/>
            <person name="Woodhouse M."/>
            <person name="Cannon E."/>
        </authorList>
    </citation>
    <scope>NUCLEOTIDE SEQUENCE [LARGE SCALE GENOMIC DNA]</scope>
    <source>
        <strain evidence="3">cv. B73</strain>
    </source>
</reference>
<protein>
    <recommendedName>
        <fullName evidence="2">N-acetyltransferase domain-containing protein</fullName>
    </recommendedName>
</protein>